<evidence type="ECO:0000256" key="2">
    <source>
        <dbReference type="ARBA" id="ARBA00022448"/>
    </source>
</evidence>
<keyword evidence="5 9" id="KW-0812">Transmembrane</keyword>
<evidence type="ECO:0000256" key="9">
    <source>
        <dbReference type="RuleBase" id="RU369079"/>
    </source>
</evidence>
<keyword evidence="4 9" id="KW-0997">Cell inner membrane</keyword>
<protein>
    <recommendedName>
        <fullName evidence="9">TRAP transporter small permease protein</fullName>
    </recommendedName>
</protein>
<feature type="domain" description="Tripartite ATP-independent periplasmic transporters DctQ component" evidence="11">
    <location>
        <begin position="57"/>
        <end position="165"/>
    </location>
</feature>
<name>A0A8J7S301_9PROT</name>
<dbReference type="GO" id="GO:0022857">
    <property type="term" value="F:transmembrane transporter activity"/>
    <property type="evidence" value="ECO:0007669"/>
    <property type="project" value="UniProtKB-UniRule"/>
</dbReference>
<dbReference type="Proteomes" id="UP000672602">
    <property type="component" value="Unassembled WGS sequence"/>
</dbReference>
<evidence type="ECO:0000256" key="7">
    <source>
        <dbReference type="ARBA" id="ARBA00023136"/>
    </source>
</evidence>
<evidence type="ECO:0000256" key="4">
    <source>
        <dbReference type="ARBA" id="ARBA00022519"/>
    </source>
</evidence>
<evidence type="ECO:0000313" key="13">
    <source>
        <dbReference type="Proteomes" id="UP000672602"/>
    </source>
</evidence>
<dbReference type="GO" id="GO:0015740">
    <property type="term" value="P:C4-dicarboxylate transport"/>
    <property type="evidence" value="ECO:0007669"/>
    <property type="project" value="TreeGrafter"/>
</dbReference>
<dbReference type="GO" id="GO:0005886">
    <property type="term" value="C:plasma membrane"/>
    <property type="evidence" value="ECO:0007669"/>
    <property type="project" value="UniProtKB-SubCell"/>
</dbReference>
<dbReference type="AlphaFoldDB" id="A0A8J7S301"/>
<keyword evidence="6 9" id="KW-1133">Transmembrane helix</keyword>
<comment type="similarity">
    <text evidence="8 9">Belongs to the TRAP transporter small permease family.</text>
</comment>
<evidence type="ECO:0000256" key="1">
    <source>
        <dbReference type="ARBA" id="ARBA00004429"/>
    </source>
</evidence>
<sequence>MRAILNRLYEVSGLIAAAFLVAICAVVVAQVALNAIDRVAGLLTGSAIGLVIPSYSTFAGLFLAAASFFALPYAFRHGAHIRVSLVLQHIPAGARRGCDILGAAIVTLFSAYFTWYMGVLALESHAFGDVTSGMVPVALWIPQGAMTLGLGVLTIACLDDLVVLLLGGEAAFNAEGQQLLAGRDEGASGSAAGAMGRSTDGGGPMDGDGR</sequence>
<dbReference type="EMBL" id="JAGMWN010000005">
    <property type="protein sequence ID" value="MBP5857744.1"/>
    <property type="molecule type" value="Genomic_DNA"/>
</dbReference>
<proteinExistence type="inferred from homology"/>
<dbReference type="InterPro" id="IPR007387">
    <property type="entry name" value="TRAP_DctQ"/>
</dbReference>
<evidence type="ECO:0000256" key="5">
    <source>
        <dbReference type="ARBA" id="ARBA00022692"/>
    </source>
</evidence>
<reference evidence="12" key="1">
    <citation type="submission" date="2021-04" db="EMBL/GenBank/DDBJ databases">
        <authorList>
            <person name="Zhang D.-C."/>
        </authorList>
    </citation>
    <scope>NUCLEOTIDE SEQUENCE</scope>
    <source>
        <strain evidence="12">CGMCC 1.15697</strain>
    </source>
</reference>
<gene>
    <name evidence="12" type="ORF">KAJ83_12055</name>
</gene>
<feature type="transmembrane region" description="Helical" evidence="9">
    <location>
        <begin position="137"/>
        <end position="158"/>
    </location>
</feature>
<accession>A0A8J7S301</accession>
<evidence type="ECO:0000256" key="3">
    <source>
        <dbReference type="ARBA" id="ARBA00022475"/>
    </source>
</evidence>
<keyword evidence="2 9" id="KW-0813">Transport</keyword>
<dbReference type="PANTHER" id="PTHR35011">
    <property type="entry name" value="2,3-DIKETO-L-GULONATE TRAP TRANSPORTER SMALL PERMEASE PROTEIN YIAM"/>
    <property type="match status" value="1"/>
</dbReference>
<keyword evidence="3" id="KW-1003">Cell membrane</keyword>
<evidence type="ECO:0000313" key="12">
    <source>
        <dbReference type="EMBL" id="MBP5857744.1"/>
    </source>
</evidence>
<feature type="transmembrane region" description="Helical" evidence="9">
    <location>
        <begin position="52"/>
        <end position="75"/>
    </location>
</feature>
<evidence type="ECO:0000256" key="10">
    <source>
        <dbReference type="SAM" id="MobiDB-lite"/>
    </source>
</evidence>
<keyword evidence="7 9" id="KW-0472">Membrane</keyword>
<organism evidence="12 13">
    <name type="scientific">Marivibrio halodurans</name>
    <dbReference type="NCBI Taxonomy" id="2039722"/>
    <lineage>
        <taxon>Bacteria</taxon>
        <taxon>Pseudomonadati</taxon>
        <taxon>Pseudomonadota</taxon>
        <taxon>Alphaproteobacteria</taxon>
        <taxon>Rhodospirillales</taxon>
        <taxon>Rhodospirillaceae</taxon>
        <taxon>Marivibrio</taxon>
    </lineage>
</organism>
<feature type="transmembrane region" description="Helical" evidence="9">
    <location>
        <begin position="96"/>
        <end position="117"/>
    </location>
</feature>
<comment type="subunit">
    <text evidence="9">The complex comprises the extracytoplasmic solute receptor protein and the two transmembrane proteins.</text>
</comment>
<dbReference type="PANTHER" id="PTHR35011:SF10">
    <property type="entry name" value="TRAP TRANSPORTER SMALL PERMEASE PROTEIN"/>
    <property type="match status" value="1"/>
</dbReference>
<keyword evidence="13" id="KW-1185">Reference proteome</keyword>
<comment type="subcellular location">
    <subcellularLocation>
        <location evidence="1 9">Cell inner membrane</location>
        <topology evidence="1 9">Multi-pass membrane protein</topology>
    </subcellularLocation>
</comment>
<evidence type="ECO:0000256" key="6">
    <source>
        <dbReference type="ARBA" id="ARBA00022989"/>
    </source>
</evidence>
<comment type="caution">
    <text evidence="12">The sequence shown here is derived from an EMBL/GenBank/DDBJ whole genome shotgun (WGS) entry which is preliminary data.</text>
</comment>
<dbReference type="InterPro" id="IPR055348">
    <property type="entry name" value="DctQ"/>
</dbReference>
<dbReference type="RefSeq" id="WP_210682324.1">
    <property type="nucleotide sequence ID" value="NZ_JAGMWN010000005.1"/>
</dbReference>
<comment type="function">
    <text evidence="9">Part of the tripartite ATP-independent periplasmic (TRAP) transport system.</text>
</comment>
<feature type="region of interest" description="Disordered" evidence="10">
    <location>
        <begin position="185"/>
        <end position="210"/>
    </location>
</feature>
<dbReference type="Pfam" id="PF04290">
    <property type="entry name" value="DctQ"/>
    <property type="match status" value="1"/>
</dbReference>
<evidence type="ECO:0000256" key="8">
    <source>
        <dbReference type="ARBA" id="ARBA00038436"/>
    </source>
</evidence>
<feature type="compositionally biased region" description="Gly residues" evidence="10">
    <location>
        <begin position="199"/>
        <end position="210"/>
    </location>
</feature>
<feature type="transmembrane region" description="Helical" evidence="9">
    <location>
        <begin position="12"/>
        <end position="32"/>
    </location>
</feature>
<feature type="compositionally biased region" description="Low complexity" evidence="10">
    <location>
        <begin position="187"/>
        <end position="198"/>
    </location>
</feature>
<evidence type="ECO:0000259" key="11">
    <source>
        <dbReference type="Pfam" id="PF04290"/>
    </source>
</evidence>